<feature type="compositionally biased region" description="Polar residues" evidence="5">
    <location>
        <begin position="647"/>
        <end position="660"/>
    </location>
</feature>
<evidence type="ECO:0000256" key="3">
    <source>
        <dbReference type="ARBA" id="ARBA00022806"/>
    </source>
</evidence>
<feature type="region of interest" description="Disordered" evidence="5">
    <location>
        <begin position="575"/>
        <end position="681"/>
    </location>
</feature>
<dbReference type="Pfam" id="PF00270">
    <property type="entry name" value="DEAD"/>
    <property type="match status" value="1"/>
</dbReference>
<gene>
    <name evidence="9 11" type="primary">mel-46</name>
    <name evidence="9" type="ORF">CELE_T06A10.1</name>
    <name evidence="11" type="ORF">T06A10.1</name>
</gene>
<feature type="domain" description="Helicase ATP-binding" evidence="6">
    <location>
        <begin position="53"/>
        <end position="223"/>
    </location>
</feature>
<dbReference type="SMART" id="SM00490">
    <property type="entry name" value="HELICc"/>
    <property type="match status" value="1"/>
</dbReference>
<evidence type="ECO:0000313" key="8">
    <source>
        <dbReference type="EMBL" id="ABS85191.1"/>
    </source>
</evidence>
<reference evidence="9" key="2">
    <citation type="submission" date="2003-03" db="EMBL/GenBank/DDBJ databases">
        <authorList>
            <person name="Sulson J.E."/>
            <person name="Waterston R."/>
        </authorList>
    </citation>
    <scope>NUCLEOTIDE SEQUENCE</scope>
    <source>
        <strain evidence="9">Bristol N2</strain>
    </source>
</reference>
<dbReference type="GO" id="GO:0000387">
    <property type="term" value="P:spliceosomal snRNP assembly"/>
    <property type="evidence" value="ECO:0000318"/>
    <property type="project" value="GO_Central"/>
</dbReference>
<dbReference type="EMBL" id="BX284604">
    <property type="protein sequence ID" value="CAM36366.2"/>
    <property type="molecule type" value="Genomic_DNA"/>
</dbReference>
<dbReference type="SMR" id="G5ED26"/>
<dbReference type="Proteomes" id="UP000001940">
    <property type="component" value="Chromosome IV"/>
</dbReference>
<dbReference type="EMBL" id="EU051652">
    <property type="protein sequence ID" value="ABS85191.1"/>
    <property type="molecule type" value="mRNA"/>
</dbReference>
<dbReference type="GO" id="GO:0003729">
    <property type="term" value="F:mRNA binding"/>
    <property type="evidence" value="ECO:0000318"/>
    <property type="project" value="GO_Central"/>
</dbReference>
<dbReference type="GO" id="GO:0003724">
    <property type="term" value="F:RNA helicase activity"/>
    <property type="evidence" value="ECO:0000318"/>
    <property type="project" value="GO_Central"/>
</dbReference>
<dbReference type="KEGG" id="cel:CELE_T06A10.1"/>
<dbReference type="SUPFAM" id="SSF52540">
    <property type="entry name" value="P-loop containing nucleoside triphosphate hydrolases"/>
    <property type="match status" value="1"/>
</dbReference>
<dbReference type="PeptideAtlas" id="G5ED26"/>
<dbReference type="IntAct" id="G5ED26">
    <property type="interactions" value="1"/>
</dbReference>
<dbReference type="InterPro" id="IPR014001">
    <property type="entry name" value="Helicase_ATP-bd"/>
</dbReference>
<feature type="domain" description="Helicase C-terminal" evidence="7">
    <location>
        <begin position="249"/>
        <end position="394"/>
    </location>
</feature>
<protein>
    <submittedName>
        <fullName evidence="9">ATP-dependent RNA helicase</fullName>
    </submittedName>
    <submittedName>
        <fullName evidence="8">MEL-46</fullName>
    </submittedName>
</protein>
<evidence type="ECO:0000313" key="10">
    <source>
        <dbReference type="Proteomes" id="UP000001940"/>
    </source>
</evidence>
<keyword evidence="1" id="KW-0547">Nucleotide-binding</keyword>
<feature type="region of interest" description="Disordered" evidence="5">
    <location>
        <begin position="511"/>
        <end position="535"/>
    </location>
</feature>
<dbReference type="WormBase" id="T06A10.1a">
    <property type="protein sequence ID" value="CE41449"/>
    <property type="gene ID" value="WBGene00020284"/>
    <property type="gene designation" value="mel-46"/>
</dbReference>
<reference evidence="9" key="4">
    <citation type="submission" date="2024-10" db="EMBL/GenBank/DDBJ databases">
        <authorList>
            <consortium name="WormBase Consortium"/>
            <person name="WormBase"/>
        </authorList>
    </citation>
    <scope>NUCLEOTIDE SEQUENCE</scope>
    <source>
        <strain evidence="9">Bristol N2</strain>
    </source>
</reference>
<dbReference type="AGR" id="WB:WBGene00020284"/>
<proteinExistence type="evidence at protein level"/>
<keyword evidence="10" id="KW-1185">Reference proteome</keyword>
<dbReference type="FunCoup" id="G5ED26">
    <property type="interactions" value="162"/>
</dbReference>
<dbReference type="ExpressionAtlas" id="G5ED26">
    <property type="expression patterns" value="baseline and differential"/>
</dbReference>
<feature type="compositionally biased region" description="Polar residues" evidence="5">
    <location>
        <begin position="587"/>
        <end position="596"/>
    </location>
</feature>
<dbReference type="AlphaFoldDB" id="G5ED26"/>
<evidence type="ECO:0000256" key="4">
    <source>
        <dbReference type="ARBA" id="ARBA00022840"/>
    </source>
</evidence>
<organism evidence="9 10">
    <name type="scientific">Caenorhabditis elegans</name>
    <dbReference type="NCBI Taxonomy" id="6239"/>
    <lineage>
        <taxon>Eukaryota</taxon>
        <taxon>Metazoa</taxon>
        <taxon>Ecdysozoa</taxon>
        <taxon>Nematoda</taxon>
        <taxon>Chromadorea</taxon>
        <taxon>Rhabditida</taxon>
        <taxon>Rhabditina</taxon>
        <taxon>Rhabditomorpha</taxon>
        <taxon>Rhabditoidea</taxon>
        <taxon>Rhabditidae</taxon>
        <taxon>Peloderinae</taxon>
        <taxon>Caenorhabditis</taxon>
    </lineage>
</organism>
<evidence type="ECO:0000256" key="2">
    <source>
        <dbReference type="ARBA" id="ARBA00022801"/>
    </source>
</evidence>
<dbReference type="GO" id="GO:0005524">
    <property type="term" value="F:ATP binding"/>
    <property type="evidence" value="ECO:0007669"/>
    <property type="project" value="UniProtKB-KW"/>
</dbReference>
<dbReference type="GeneID" id="178469"/>
<dbReference type="Gene3D" id="3.40.50.300">
    <property type="entry name" value="P-loop containing nucleotide triphosphate hydrolases"/>
    <property type="match status" value="2"/>
</dbReference>
<evidence type="ECO:0000256" key="5">
    <source>
        <dbReference type="SAM" id="MobiDB-lite"/>
    </source>
</evidence>
<keyword evidence="2" id="KW-0378">Hydrolase</keyword>
<dbReference type="PROSITE" id="PS51194">
    <property type="entry name" value="HELICASE_CTER"/>
    <property type="match status" value="1"/>
</dbReference>
<reference evidence="9 10" key="1">
    <citation type="journal article" date="1998" name="Science">
        <title>Genome sequence of the nematode C. elegans: a platform for investigating biology.</title>
        <authorList>
            <consortium name="The C. elegans sequencing consortium"/>
            <person name="Sulson J.E."/>
            <person name="Waterston R."/>
        </authorList>
    </citation>
    <scope>NUCLEOTIDE SEQUENCE [LARGE SCALE GENOMIC DNA]</scope>
    <source>
        <strain evidence="9 10">Bristol N2</strain>
    </source>
</reference>
<sequence>MEFSEVIEVLDRGSSIDVQSNCTFESLMIGQKTLERLKNSQFDRPSPVQARAIPVGLLGRDMLVQAKSGTGKTLVFSVLAVENLDSRSSHIQKVIVTPTREISVQIKETVRKVAPTGARTSVYVGGSAHKLNLIDLKQTRPQIVIGTPGRIAQLVKLGAMNMSHVDFFVLDEADKLMDEVFRDDINIIINSLPQIRQVAVFSATYPRNLDNLLSTFLRDAALVRFNADDVQLFGIKQYVVAKCSPMLEKLTHVLKSIRYVQALVFCDQISKCEPIATHLKSSGLDVTFVSSAMSQKDRQLAVDQLRAKRVKILVSSDLTARGIDADNVNLVVNIDAAANEETYFHRIGRAARFGAHGAAVTLLEDERALKGFTALAYRGKVTVKRVVEGVHELPGDLVKNQEFWKDLPYFIDFETPPTGPNDLNKVPDRQSAVESLKSEREASGIVTSSSKKYTRDEMMAMRSDTKNEQSVEEISAKIENLSVETETDEKENVVEVKKTFKERLAELKAAKAAAKSQTEPEAPKSEPKSKFKFVPTREKAKKKYYMRGELQHIREAFTSEQWRAYAETKFDFTEEPFLGGPVESKSAENSQISSSGDVGKAEILENVEKTEQNPPKIIKSRNVQIGSQEDVGNSKNAEKTPLRGSEASKNAENSQISSSGDIGKAEILENGENPVKNPPKTIKYNRFEMKKIQKEVPKDSWIPYVKSKWNTTEEPWELDQWLRCPFEERLRRQRKREKDERRKVIEDRKKRRDEDRQELVSSGRITKVVEIRETSWQDYQARVRREFEEATEKRRKMMTEGAAEVLRRIGPVVPQRTPPLIYRYRVDMYKRRLDEQDAYLQHQNKLDDGILKETEAQTTAENPEKSMEMVEIECQTDEIQEELAEDEEYWDEEYWDEEELEGSEGSQEIFDDFPDVVEELEGSEGSEEASEAAPRAPQLEHLAAGYLRNMNFQAATQSYIDLMNSFARNFGGN</sequence>
<feature type="compositionally biased region" description="Polar residues" evidence="5">
    <location>
        <begin position="621"/>
        <end position="635"/>
    </location>
</feature>
<dbReference type="GO" id="GO:0016787">
    <property type="term" value="F:hydrolase activity"/>
    <property type="evidence" value="ECO:0007669"/>
    <property type="project" value="UniProtKB-KW"/>
</dbReference>
<dbReference type="InterPro" id="IPR050079">
    <property type="entry name" value="DEAD_box_RNA_helicase"/>
</dbReference>
<keyword evidence="4" id="KW-0067">ATP-binding</keyword>
<dbReference type="RefSeq" id="NP_001255909.1">
    <property type="nucleotide sequence ID" value="NM_001268980.4"/>
</dbReference>
<dbReference type="Bgee" id="WBGene00020284">
    <property type="expression patterns" value="Expressed in larva and 4 other cell types or tissues"/>
</dbReference>
<evidence type="ECO:0000259" key="6">
    <source>
        <dbReference type="PROSITE" id="PS51192"/>
    </source>
</evidence>
<reference evidence="8" key="3">
    <citation type="submission" date="2007-07" db="EMBL/GenBank/DDBJ databases">
        <title>mel-46 encodes a DEAD box protein that is required in the germ line of the nematode Caenorhabditis elegans.</title>
        <authorList>
            <person name="Minasaki R."/>
            <person name="Knierer S."/>
            <person name="Streit A."/>
        </authorList>
    </citation>
    <scope>NUCLEOTIDE SEQUENCE</scope>
</reference>
<dbReference type="PROSITE" id="PS51192">
    <property type="entry name" value="HELICASE_ATP_BIND_1"/>
    <property type="match status" value="1"/>
</dbReference>
<dbReference type="PANTHER" id="PTHR47959">
    <property type="entry name" value="ATP-DEPENDENT RNA HELICASE RHLE-RELATED"/>
    <property type="match status" value="1"/>
</dbReference>
<keyword evidence="3 9" id="KW-0347">Helicase</keyword>
<dbReference type="eggNOG" id="KOG4284">
    <property type="taxonomic scope" value="Eukaryota"/>
</dbReference>
<dbReference type="SMART" id="SM00487">
    <property type="entry name" value="DEXDc"/>
    <property type="match status" value="1"/>
</dbReference>
<dbReference type="InterPro" id="IPR000629">
    <property type="entry name" value="RNA-helicase_DEAD-box_CS"/>
</dbReference>
<evidence type="ECO:0000256" key="1">
    <source>
        <dbReference type="ARBA" id="ARBA00022741"/>
    </source>
</evidence>
<dbReference type="Reactome" id="R-CEL-191859">
    <property type="pathway name" value="snRNP Assembly"/>
</dbReference>
<evidence type="ECO:0000313" key="9">
    <source>
        <dbReference type="EMBL" id="CAM36366.2"/>
    </source>
</evidence>
<accession>G5ED26</accession>
<dbReference type="InterPro" id="IPR011545">
    <property type="entry name" value="DEAD/DEAH_box_helicase_dom"/>
</dbReference>
<evidence type="ECO:0000259" key="7">
    <source>
        <dbReference type="PROSITE" id="PS51194"/>
    </source>
</evidence>
<dbReference type="GO" id="GO:0032797">
    <property type="term" value="C:SMN complex"/>
    <property type="evidence" value="ECO:0000318"/>
    <property type="project" value="GO_Central"/>
</dbReference>
<dbReference type="OrthoDB" id="7848262at2759"/>
<evidence type="ECO:0000313" key="11">
    <source>
        <dbReference type="WormBase" id="T06A10.1a"/>
    </source>
</evidence>
<dbReference type="Pfam" id="PF00271">
    <property type="entry name" value="Helicase_C"/>
    <property type="match status" value="1"/>
</dbReference>
<dbReference type="InterPro" id="IPR001650">
    <property type="entry name" value="Helicase_C-like"/>
</dbReference>
<dbReference type="PaxDb" id="6239-T06A10.1a"/>
<dbReference type="OMA" id="RVDMYKR"/>
<dbReference type="HOGENOM" id="CLU_016468_0_0_1"/>
<dbReference type="CDD" id="cd17943">
    <property type="entry name" value="DEADc_DDX20"/>
    <property type="match status" value="1"/>
</dbReference>
<dbReference type="PANTHER" id="PTHR47959:SF1">
    <property type="entry name" value="ATP-DEPENDENT RNA HELICASE DBPA"/>
    <property type="match status" value="1"/>
</dbReference>
<dbReference type="CTD" id="178469"/>
<dbReference type="PROSITE" id="PS00039">
    <property type="entry name" value="DEAD_ATP_HELICASE"/>
    <property type="match status" value="1"/>
</dbReference>
<dbReference type="STRING" id="6239.T06A10.1a.1"/>
<dbReference type="GO" id="GO:0043186">
    <property type="term" value="C:P granule"/>
    <property type="evidence" value="ECO:0007669"/>
    <property type="project" value="UniProtKB-ARBA"/>
</dbReference>
<evidence type="ECO:0007829" key="12">
    <source>
        <dbReference type="PeptideAtlas" id="G5ED26"/>
    </source>
</evidence>
<name>G5ED26_CAEEL</name>
<keyword evidence="12" id="KW-1267">Proteomics identification</keyword>
<feature type="compositionally biased region" description="Basic and acidic residues" evidence="5">
    <location>
        <begin position="599"/>
        <end position="611"/>
    </location>
</feature>
<dbReference type="InterPro" id="IPR027417">
    <property type="entry name" value="P-loop_NTPase"/>
</dbReference>
<dbReference type="CDD" id="cd18787">
    <property type="entry name" value="SF2_C_DEAD"/>
    <property type="match status" value="1"/>
</dbReference>